<dbReference type="AlphaFoldDB" id="A0A418AJD2"/>
<dbReference type="Gene3D" id="2.60.110.10">
    <property type="entry name" value="Thaumatin"/>
    <property type="match status" value="1"/>
</dbReference>
<dbReference type="EMBL" id="QUSY01001735">
    <property type="protein sequence ID" value="RHY23829.1"/>
    <property type="molecule type" value="Genomic_DNA"/>
</dbReference>
<feature type="compositionally biased region" description="Low complexity" evidence="1">
    <location>
        <begin position="188"/>
        <end position="219"/>
    </location>
</feature>
<feature type="compositionally biased region" description="Polar residues" evidence="1">
    <location>
        <begin position="159"/>
        <end position="177"/>
    </location>
</feature>
<gene>
    <name evidence="3" type="ORF">DYB32_009054</name>
</gene>
<reference evidence="3 4" key="1">
    <citation type="submission" date="2018-08" db="EMBL/GenBank/DDBJ databases">
        <title>Aphanomyces genome sequencing and annotation.</title>
        <authorList>
            <person name="Minardi D."/>
            <person name="Oidtmann B."/>
            <person name="Van Der Giezen M."/>
            <person name="Studholme D.J."/>
        </authorList>
    </citation>
    <scope>NUCLEOTIDE SEQUENCE [LARGE SCALE GENOMIC DNA]</scope>
    <source>
        <strain evidence="3 4">NJM0002</strain>
    </source>
</reference>
<evidence type="ECO:0000256" key="2">
    <source>
        <dbReference type="SAM" id="Phobius"/>
    </source>
</evidence>
<sequence length="375" mass="39924">MALQNPLPMTSVPVVSDVAIPAPASGVIADTPHQPNPDIEPPLDTPSKDLETGGAASLVRVKAGPKRTSIWDGMVLMITPATNEESKAQEWALQAKTVRRRLFLMGFLAVAVVAVTIGLSIGLTGGNVGDASTSSGTDGQQPLANAITDTSPDRRRTDAPTSDSNPNDPTTPINHAPTTGEPFANVDPTPSTATAAPMTTTVAPTTTRAPTTTTTTTVPPASLDQMLNFVNRCTYPISVFKVDRLLCTLQPNGQCGDTLIDREHTMYRHTKAADATLVEVTFADRKLWYDISAIPPGCGNGMSYAECVRNSGGAIGYNVPVSVFPTKYDGNPRKGNCHQVTCTQPACPDAYLYPFDDWKMKDCPDDEVFLVTFCP</sequence>
<comment type="caution">
    <text evidence="3">The sequence shown here is derived from an EMBL/GenBank/DDBJ whole genome shotgun (WGS) entry which is preliminary data.</text>
</comment>
<accession>A0A418AJD2</accession>
<dbReference type="VEuPathDB" id="FungiDB:H310_02182"/>
<dbReference type="Proteomes" id="UP000285060">
    <property type="component" value="Unassembled WGS sequence"/>
</dbReference>
<keyword evidence="2" id="KW-0812">Transmembrane</keyword>
<feature type="region of interest" description="Disordered" evidence="1">
    <location>
        <begin position="25"/>
        <end position="51"/>
    </location>
</feature>
<evidence type="ECO:0000313" key="4">
    <source>
        <dbReference type="Proteomes" id="UP000285060"/>
    </source>
</evidence>
<dbReference type="PROSITE" id="PS51367">
    <property type="entry name" value="THAUMATIN_2"/>
    <property type="match status" value="1"/>
</dbReference>
<proteinExistence type="predicted"/>
<dbReference type="InterPro" id="IPR001938">
    <property type="entry name" value="Thaumatin"/>
</dbReference>
<feature type="transmembrane region" description="Helical" evidence="2">
    <location>
        <begin position="102"/>
        <end position="123"/>
    </location>
</feature>
<feature type="compositionally biased region" description="Pro residues" evidence="1">
    <location>
        <begin position="34"/>
        <end position="44"/>
    </location>
</feature>
<dbReference type="PANTHER" id="PTHR31737:SF2">
    <property type="entry name" value="PROTEIN TOS1"/>
    <property type="match status" value="1"/>
</dbReference>
<organism evidence="3 4">
    <name type="scientific">Aphanomyces invadans</name>
    <dbReference type="NCBI Taxonomy" id="157072"/>
    <lineage>
        <taxon>Eukaryota</taxon>
        <taxon>Sar</taxon>
        <taxon>Stramenopiles</taxon>
        <taxon>Oomycota</taxon>
        <taxon>Saprolegniomycetes</taxon>
        <taxon>Saprolegniales</taxon>
        <taxon>Verrucalvaceae</taxon>
        <taxon>Aphanomyces</taxon>
    </lineage>
</organism>
<feature type="compositionally biased region" description="Polar residues" evidence="1">
    <location>
        <begin position="130"/>
        <end position="150"/>
    </location>
</feature>
<keyword evidence="2" id="KW-0472">Membrane</keyword>
<protein>
    <submittedName>
        <fullName evidence="3">Uncharacterized protein</fullName>
    </submittedName>
</protein>
<dbReference type="PANTHER" id="PTHR31737">
    <property type="entry name" value="PROTEIN TOS1"/>
    <property type="match status" value="1"/>
</dbReference>
<keyword evidence="2" id="KW-1133">Transmembrane helix</keyword>
<name>A0A418AJD2_9STRA</name>
<dbReference type="SUPFAM" id="SSF49870">
    <property type="entry name" value="Osmotin, thaumatin-like protein"/>
    <property type="match status" value="1"/>
</dbReference>
<feature type="region of interest" description="Disordered" evidence="1">
    <location>
        <begin position="129"/>
        <end position="219"/>
    </location>
</feature>
<keyword evidence="4" id="KW-1185">Reference proteome</keyword>
<dbReference type="InterPro" id="IPR037176">
    <property type="entry name" value="Osmotin/thaumatin-like_sf"/>
</dbReference>
<evidence type="ECO:0000256" key="1">
    <source>
        <dbReference type="SAM" id="MobiDB-lite"/>
    </source>
</evidence>
<evidence type="ECO:0000313" key="3">
    <source>
        <dbReference type="EMBL" id="RHY23829.1"/>
    </source>
</evidence>